<protein>
    <submittedName>
        <fullName evidence="2">Uncharacterized protein</fullName>
    </submittedName>
</protein>
<sequence>MMVLTLANHLLLLPRSALTDFQLERTVSICGVIADFVQSQHTSFLGHLTSLQGRRECLGNSTVKKQTLKNQVPCPGWGLAPAAHLPCGGGRLLGMLLEVHHLGQLPGVPALQLA</sequence>
<keyword evidence="3" id="KW-1185">Reference proteome</keyword>
<evidence type="ECO:0000313" key="2">
    <source>
        <dbReference type="EMBL" id="GFH27840.1"/>
    </source>
</evidence>
<evidence type="ECO:0000256" key="1">
    <source>
        <dbReference type="SAM" id="SignalP"/>
    </source>
</evidence>
<keyword evidence="1" id="KW-0732">Signal</keyword>
<feature type="non-terminal residue" evidence="2">
    <location>
        <position position="114"/>
    </location>
</feature>
<dbReference type="Proteomes" id="UP000485058">
    <property type="component" value="Unassembled WGS sequence"/>
</dbReference>
<dbReference type="AlphaFoldDB" id="A0A6A0A5R6"/>
<accession>A0A6A0A5R6</accession>
<feature type="signal peptide" evidence="1">
    <location>
        <begin position="1"/>
        <end position="19"/>
    </location>
</feature>
<gene>
    <name evidence="2" type="ORF">HaLaN_26224</name>
</gene>
<organism evidence="2 3">
    <name type="scientific">Haematococcus lacustris</name>
    <name type="common">Green alga</name>
    <name type="synonym">Haematococcus pluvialis</name>
    <dbReference type="NCBI Taxonomy" id="44745"/>
    <lineage>
        <taxon>Eukaryota</taxon>
        <taxon>Viridiplantae</taxon>
        <taxon>Chlorophyta</taxon>
        <taxon>core chlorophytes</taxon>
        <taxon>Chlorophyceae</taxon>
        <taxon>CS clade</taxon>
        <taxon>Chlamydomonadales</taxon>
        <taxon>Haematococcaceae</taxon>
        <taxon>Haematococcus</taxon>
    </lineage>
</organism>
<proteinExistence type="predicted"/>
<reference evidence="2 3" key="1">
    <citation type="submission" date="2020-02" db="EMBL/GenBank/DDBJ databases">
        <title>Draft genome sequence of Haematococcus lacustris strain NIES-144.</title>
        <authorList>
            <person name="Morimoto D."/>
            <person name="Nakagawa S."/>
            <person name="Yoshida T."/>
            <person name="Sawayama S."/>
        </authorList>
    </citation>
    <scope>NUCLEOTIDE SEQUENCE [LARGE SCALE GENOMIC DNA]</scope>
    <source>
        <strain evidence="2 3">NIES-144</strain>
    </source>
</reference>
<dbReference type="EMBL" id="BLLF01003640">
    <property type="protein sequence ID" value="GFH27840.1"/>
    <property type="molecule type" value="Genomic_DNA"/>
</dbReference>
<feature type="chain" id="PRO_5025483497" evidence="1">
    <location>
        <begin position="20"/>
        <end position="114"/>
    </location>
</feature>
<evidence type="ECO:0000313" key="3">
    <source>
        <dbReference type="Proteomes" id="UP000485058"/>
    </source>
</evidence>
<comment type="caution">
    <text evidence="2">The sequence shown here is derived from an EMBL/GenBank/DDBJ whole genome shotgun (WGS) entry which is preliminary data.</text>
</comment>
<name>A0A6A0A5R6_HAELA</name>